<dbReference type="FunFam" id="3.20.20.70:FF:000009">
    <property type="entry name" value="1-(5-phosphoribosyl)-5-[(5-phosphoribosylamino)methylideneamino] imidazole-4-carboxamide isomerase"/>
    <property type="match status" value="1"/>
</dbReference>
<evidence type="ECO:0000256" key="10">
    <source>
        <dbReference type="RuleBase" id="RU003657"/>
    </source>
</evidence>
<dbReference type="UniPathway" id="UPA00031">
    <property type="reaction ID" value="UER00009"/>
</dbReference>
<protein>
    <recommendedName>
        <fullName evidence="9 11">1-(5-phosphoribosyl)-5-[(5-phosphoribosylamino)methylideneamino] imidazole-4-carboxamide isomerase</fullName>
        <ecNumber evidence="9 11">5.3.1.16</ecNumber>
    </recommendedName>
    <alternativeName>
        <fullName evidence="9">Phosphoribosylformimino-5-aminoimidazole carboxamide ribotide isomerase</fullName>
    </alternativeName>
</protein>
<evidence type="ECO:0000256" key="9">
    <source>
        <dbReference type="HAMAP-Rule" id="MF_01014"/>
    </source>
</evidence>
<evidence type="ECO:0000256" key="11">
    <source>
        <dbReference type="RuleBase" id="RU003658"/>
    </source>
</evidence>
<feature type="active site" description="Proton donor" evidence="9">
    <location>
        <position position="132"/>
    </location>
</feature>
<evidence type="ECO:0000256" key="5">
    <source>
        <dbReference type="ARBA" id="ARBA00022490"/>
    </source>
</evidence>
<evidence type="ECO:0000256" key="4">
    <source>
        <dbReference type="ARBA" id="ARBA00009667"/>
    </source>
</evidence>
<dbReference type="InterPro" id="IPR044524">
    <property type="entry name" value="Isoase_HisA-like"/>
</dbReference>
<gene>
    <name evidence="9 12" type="primary">hisA</name>
    <name evidence="12" type="ORF">ENI35_04925</name>
</gene>
<sequence>MIRLIIIPAIDLKDGKCVRLRQGKEGTETVFHQDPVAMACYWESCGAKRLHVIDLDGAFLKRPYHVEIVKEMAKAISIPVQVGGGIRTIEHIEAYLKAGIRWVILGTLALNDEENFRKICEQFPGRIILALDAQNGKVAVEGWKKVTNIEAFAFAQKAQKLGVVGINYTDISRDGMEVGPNFEALSVLLKKVEVPVYVAGGVAKIEDIKRLLFFKTHGLAGIIIGRALYSGKIDFRQAMEVTKKNGRQLDL</sequence>
<evidence type="ECO:0000256" key="8">
    <source>
        <dbReference type="ARBA" id="ARBA00023235"/>
    </source>
</evidence>
<dbReference type="Pfam" id="PF00977">
    <property type="entry name" value="His_biosynth"/>
    <property type="match status" value="1"/>
</dbReference>
<dbReference type="InterPro" id="IPR006062">
    <property type="entry name" value="His_biosynth"/>
</dbReference>
<comment type="catalytic activity">
    <reaction evidence="1 9 11">
        <text>1-(5-phospho-beta-D-ribosyl)-5-[(5-phospho-beta-D-ribosylamino)methylideneamino]imidazole-4-carboxamide = 5-[(5-phospho-1-deoxy-D-ribulos-1-ylimino)methylamino]-1-(5-phospho-beta-D-ribosyl)imidazole-4-carboxamide</text>
        <dbReference type="Rhea" id="RHEA:15469"/>
        <dbReference type="ChEBI" id="CHEBI:58435"/>
        <dbReference type="ChEBI" id="CHEBI:58525"/>
        <dbReference type="EC" id="5.3.1.16"/>
    </reaction>
</comment>
<name>A0A7C2A8P7_DESA2</name>
<comment type="subcellular location">
    <subcellularLocation>
        <location evidence="2 9 11">Cytoplasm</location>
    </subcellularLocation>
</comment>
<dbReference type="GO" id="GO:0000162">
    <property type="term" value="P:L-tryptophan biosynthetic process"/>
    <property type="evidence" value="ECO:0007669"/>
    <property type="project" value="TreeGrafter"/>
</dbReference>
<evidence type="ECO:0000256" key="6">
    <source>
        <dbReference type="ARBA" id="ARBA00022605"/>
    </source>
</evidence>
<dbReference type="Proteomes" id="UP000885738">
    <property type="component" value="Unassembled WGS sequence"/>
</dbReference>
<comment type="caution">
    <text evidence="12">The sequence shown here is derived from an EMBL/GenBank/DDBJ whole genome shotgun (WGS) entry which is preliminary data.</text>
</comment>
<dbReference type="GO" id="GO:0005737">
    <property type="term" value="C:cytoplasm"/>
    <property type="evidence" value="ECO:0007669"/>
    <property type="project" value="UniProtKB-SubCell"/>
</dbReference>
<keyword evidence="6 9" id="KW-0028">Amino-acid biosynthesis</keyword>
<feature type="active site" description="Proton acceptor" evidence="9">
    <location>
        <position position="11"/>
    </location>
</feature>
<dbReference type="NCBIfam" id="TIGR00007">
    <property type="entry name" value="1-(5-phosphoribosyl)-5-[(5-phosphoribosylamino)methylideneamino]imidazole-4-carboxamide isomerase"/>
    <property type="match status" value="1"/>
</dbReference>
<comment type="pathway">
    <text evidence="3 9 11">Amino-acid biosynthesis; L-histidine biosynthesis; L-histidine from 5-phospho-alpha-D-ribose 1-diphosphate: step 4/9.</text>
</comment>
<keyword evidence="7 9" id="KW-0368">Histidine biosynthesis</keyword>
<dbReference type="GO" id="GO:0003949">
    <property type="term" value="F:1-(5-phosphoribosyl)-5-[(5-phosphoribosylamino)methylideneamino]imidazole-4-carboxamide isomerase activity"/>
    <property type="evidence" value="ECO:0007669"/>
    <property type="project" value="UniProtKB-UniRule"/>
</dbReference>
<reference evidence="12" key="1">
    <citation type="journal article" date="2020" name="mSystems">
        <title>Genome- and Community-Level Interaction Insights into Carbon Utilization and Element Cycling Functions of Hydrothermarchaeota in Hydrothermal Sediment.</title>
        <authorList>
            <person name="Zhou Z."/>
            <person name="Liu Y."/>
            <person name="Xu W."/>
            <person name="Pan J."/>
            <person name="Luo Z.H."/>
            <person name="Li M."/>
        </authorList>
    </citation>
    <scope>NUCLEOTIDE SEQUENCE [LARGE SCALE GENOMIC DNA]</scope>
    <source>
        <strain evidence="12">HyVt-389</strain>
    </source>
</reference>
<dbReference type="InterPro" id="IPR011060">
    <property type="entry name" value="RibuloseP-bd_barrel"/>
</dbReference>
<proteinExistence type="inferred from homology"/>
<evidence type="ECO:0000256" key="1">
    <source>
        <dbReference type="ARBA" id="ARBA00000901"/>
    </source>
</evidence>
<comment type="similarity">
    <text evidence="4 9 10">Belongs to the HisA/HisF family.</text>
</comment>
<dbReference type="InterPro" id="IPR023016">
    <property type="entry name" value="HisA/PriA"/>
</dbReference>
<dbReference type="PANTHER" id="PTHR43090">
    <property type="entry name" value="1-(5-PHOSPHORIBOSYL)-5-[(5-PHOSPHORIBOSYLAMINO)METHYLIDENEAMINO] IMIDAZOLE-4-CARBOXAMIDE ISOMERASE"/>
    <property type="match status" value="1"/>
</dbReference>
<dbReference type="GO" id="GO:0000105">
    <property type="term" value="P:L-histidine biosynthetic process"/>
    <property type="evidence" value="ECO:0007669"/>
    <property type="project" value="UniProtKB-UniRule"/>
</dbReference>
<accession>A0A7C2A8P7</accession>
<dbReference type="InterPro" id="IPR006063">
    <property type="entry name" value="HisA_bact_arch"/>
</dbReference>
<dbReference type="InterPro" id="IPR013785">
    <property type="entry name" value="Aldolase_TIM"/>
</dbReference>
<dbReference type="Gene3D" id="3.20.20.70">
    <property type="entry name" value="Aldolase class I"/>
    <property type="match status" value="1"/>
</dbReference>
<dbReference type="PANTHER" id="PTHR43090:SF2">
    <property type="entry name" value="1-(5-PHOSPHORIBOSYL)-5-[(5-PHOSPHORIBOSYLAMINO)METHYLIDENEAMINO] IMIDAZOLE-4-CARBOXAMIDE ISOMERASE"/>
    <property type="match status" value="1"/>
</dbReference>
<dbReference type="HAMAP" id="MF_01014">
    <property type="entry name" value="HisA"/>
    <property type="match status" value="1"/>
</dbReference>
<evidence type="ECO:0000313" key="12">
    <source>
        <dbReference type="EMBL" id="HEC68135.1"/>
    </source>
</evidence>
<evidence type="ECO:0000256" key="7">
    <source>
        <dbReference type="ARBA" id="ARBA00023102"/>
    </source>
</evidence>
<keyword evidence="5 9" id="KW-0963">Cytoplasm</keyword>
<dbReference type="AlphaFoldDB" id="A0A7C2A8P7"/>
<evidence type="ECO:0000256" key="2">
    <source>
        <dbReference type="ARBA" id="ARBA00004496"/>
    </source>
</evidence>
<dbReference type="EC" id="5.3.1.16" evidence="9 11"/>
<keyword evidence="8 9" id="KW-0413">Isomerase</keyword>
<organism evidence="12">
    <name type="scientific">Desulfofervidus auxilii</name>
    <dbReference type="NCBI Taxonomy" id="1621989"/>
    <lineage>
        <taxon>Bacteria</taxon>
        <taxon>Pseudomonadati</taxon>
        <taxon>Thermodesulfobacteriota</taxon>
        <taxon>Candidatus Desulfofervidia</taxon>
        <taxon>Candidatus Desulfofervidales</taxon>
        <taxon>Candidatus Desulfofervidaceae</taxon>
        <taxon>Candidatus Desulfofervidus</taxon>
    </lineage>
</organism>
<evidence type="ECO:0000256" key="3">
    <source>
        <dbReference type="ARBA" id="ARBA00005133"/>
    </source>
</evidence>
<dbReference type="EMBL" id="DRIH01000170">
    <property type="protein sequence ID" value="HEC68135.1"/>
    <property type="molecule type" value="Genomic_DNA"/>
</dbReference>
<dbReference type="CDD" id="cd04732">
    <property type="entry name" value="HisA"/>
    <property type="match status" value="1"/>
</dbReference>
<dbReference type="SUPFAM" id="SSF51366">
    <property type="entry name" value="Ribulose-phoshate binding barrel"/>
    <property type="match status" value="1"/>
</dbReference>